<feature type="signal peptide" evidence="1">
    <location>
        <begin position="1"/>
        <end position="17"/>
    </location>
</feature>
<evidence type="ECO:0000313" key="3">
    <source>
        <dbReference type="Proteomes" id="UP001642483"/>
    </source>
</evidence>
<keyword evidence="3" id="KW-1185">Reference proteome</keyword>
<organism evidence="2 3">
    <name type="scientific">Clavelina lepadiformis</name>
    <name type="common">Light-bulb sea squirt</name>
    <name type="synonym">Ascidia lepadiformis</name>
    <dbReference type="NCBI Taxonomy" id="159417"/>
    <lineage>
        <taxon>Eukaryota</taxon>
        <taxon>Metazoa</taxon>
        <taxon>Chordata</taxon>
        <taxon>Tunicata</taxon>
        <taxon>Ascidiacea</taxon>
        <taxon>Aplousobranchia</taxon>
        <taxon>Clavelinidae</taxon>
        <taxon>Clavelina</taxon>
    </lineage>
</organism>
<name>A0ABP0G5W0_CLALP</name>
<dbReference type="EMBL" id="CAWYQH010000103">
    <property type="protein sequence ID" value="CAK8686965.1"/>
    <property type="molecule type" value="Genomic_DNA"/>
</dbReference>
<proteinExistence type="predicted"/>
<feature type="chain" id="PRO_5046334469" evidence="1">
    <location>
        <begin position="18"/>
        <end position="72"/>
    </location>
</feature>
<evidence type="ECO:0000256" key="1">
    <source>
        <dbReference type="SAM" id="SignalP"/>
    </source>
</evidence>
<accession>A0ABP0G5W0</accession>
<gene>
    <name evidence="2" type="ORF">CVLEPA_LOCUS18999</name>
</gene>
<comment type="caution">
    <text evidence="2">The sequence shown here is derived from an EMBL/GenBank/DDBJ whole genome shotgun (WGS) entry which is preliminary data.</text>
</comment>
<reference evidence="2 3" key="1">
    <citation type="submission" date="2024-02" db="EMBL/GenBank/DDBJ databases">
        <authorList>
            <person name="Daric V."/>
            <person name="Darras S."/>
        </authorList>
    </citation>
    <scope>NUCLEOTIDE SEQUENCE [LARGE SCALE GENOMIC DNA]</scope>
</reference>
<keyword evidence="1" id="KW-0732">Signal</keyword>
<protein>
    <submittedName>
        <fullName evidence="2">Uncharacterized protein</fullName>
    </submittedName>
</protein>
<sequence>MRVPVLLLFSGVCLVNCQHFESEKIESGEHSTCYEDIKFSVYEQLSEDLNGNSVSLSQFKGNVSILINVASY</sequence>
<dbReference type="Gene3D" id="3.40.30.10">
    <property type="entry name" value="Glutaredoxin"/>
    <property type="match status" value="1"/>
</dbReference>
<evidence type="ECO:0000313" key="2">
    <source>
        <dbReference type="EMBL" id="CAK8686965.1"/>
    </source>
</evidence>
<dbReference type="Proteomes" id="UP001642483">
    <property type="component" value="Unassembled WGS sequence"/>
</dbReference>